<dbReference type="SUPFAM" id="SSF111418">
    <property type="entry name" value="Hormone receptor domain"/>
    <property type="match status" value="1"/>
</dbReference>
<accession>A0A3B3DN36</accession>
<dbReference type="PaxDb" id="30732-ENSOMEP00000031517"/>
<organism evidence="2 3">
    <name type="scientific">Oryzias melastigma</name>
    <name type="common">Marine medaka</name>
    <dbReference type="NCBI Taxonomy" id="30732"/>
    <lineage>
        <taxon>Eukaryota</taxon>
        <taxon>Metazoa</taxon>
        <taxon>Chordata</taxon>
        <taxon>Craniata</taxon>
        <taxon>Vertebrata</taxon>
        <taxon>Euteleostomi</taxon>
        <taxon>Actinopterygii</taxon>
        <taxon>Neopterygii</taxon>
        <taxon>Teleostei</taxon>
        <taxon>Neoteleostei</taxon>
        <taxon>Acanthomorphata</taxon>
        <taxon>Ovalentaria</taxon>
        <taxon>Atherinomorphae</taxon>
        <taxon>Beloniformes</taxon>
        <taxon>Adrianichthyidae</taxon>
        <taxon>Oryziinae</taxon>
        <taxon>Oryzias</taxon>
    </lineage>
</organism>
<dbReference type="Ensembl" id="ENSOMET00000022891.1">
    <property type="protein sequence ID" value="ENSOMEP00000031517.1"/>
    <property type="gene ID" value="ENSOMEG00000016391.1"/>
</dbReference>
<keyword evidence="3" id="KW-1185">Reference proteome</keyword>
<dbReference type="InterPro" id="IPR036445">
    <property type="entry name" value="GPCR_2_extracell_dom_sf"/>
</dbReference>
<dbReference type="GO" id="GO:0004930">
    <property type="term" value="F:G protein-coupled receptor activity"/>
    <property type="evidence" value="ECO:0007669"/>
    <property type="project" value="InterPro"/>
</dbReference>
<dbReference type="InterPro" id="IPR017983">
    <property type="entry name" value="GPCR_2_secretin-like_CS"/>
</dbReference>
<reference evidence="2" key="2">
    <citation type="submission" date="2025-09" db="UniProtKB">
        <authorList>
            <consortium name="Ensembl"/>
        </authorList>
    </citation>
    <scope>IDENTIFICATION</scope>
</reference>
<feature type="domain" description="G-protein coupled receptors family 2 profile 1" evidence="1">
    <location>
        <begin position="17"/>
        <end position="64"/>
    </location>
</feature>
<dbReference type="GO" id="GO:0016020">
    <property type="term" value="C:membrane"/>
    <property type="evidence" value="ECO:0007669"/>
    <property type="project" value="InterPro"/>
</dbReference>
<dbReference type="PROSITE" id="PS50227">
    <property type="entry name" value="G_PROTEIN_RECEP_F2_3"/>
    <property type="match status" value="1"/>
</dbReference>
<evidence type="ECO:0000313" key="3">
    <source>
        <dbReference type="Proteomes" id="UP000261560"/>
    </source>
</evidence>
<dbReference type="PROSITE" id="PS00649">
    <property type="entry name" value="G_PROTEIN_RECEP_F2_1"/>
    <property type="match status" value="1"/>
</dbReference>
<reference evidence="2" key="1">
    <citation type="submission" date="2025-08" db="UniProtKB">
        <authorList>
            <consortium name="Ensembl"/>
        </authorList>
    </citation>
    <scope>IDENTIFICATION</scope>
</reference>
<protein>
    <recommendedName>
        <fullName evidence="1">G-protein coupled receptors family 2 profile 1 domain-containing protein</fullName>
    </recommendedName>
</protein>
<dbReference type="AlphaFoldDB" id="A0A3B3DN36"/>
<proteinExistence type="predicted"/>
<dbReference type="GeneTree" id="ENSGT00940000180121"/>
<dbReference type="Pfam" id="PF02793">
    <property type="entry name" value="HRM"/>
    <property type="match status" value="1"/>
</dbReference>
<dbReference type="InterPro" id="IPR001879">
    <property type="entry name" value="GPCR_2_extracellular_dom"/>
</dbReference>
<sequence length="76" mass="8733">MLNHLITKLKQSLIIHDCETVFLFQTLLSFPGGLHCNRTFDRYACWPDTPAGYKVNISCPYYLPCSKNIILTQGLR</sequence>
<dbReference type="Gene3D" id="4.10.1240.10">
    <property type="entry name" value="GPCR, family 2, extracellular hormone receptor domain"/>
    <property type="match status" value="1"/>
</dbReference>
<evidence type="ECO:0000259" key="1">
    <source>
        <dbReference type="PROSITE" id="PS50227"/>
    </source>
</evidence>
<evidence type="ECO:0000313" key="2">
    <source>
        <dbReference type="Ensembl" id="ENSOMEP00000031517.1"/>
    </source>
</evidence>
<name>A0A3B3DN36_ORYME</name>
<dbReference type="Proteomes" id="UP000261560">
    <property type="component" value="Unplaced"/>
</dbReference>
<dbReference type="STRING" id="30732.ENSOMEP00000031517"/>